<keyword evidence="4 6" id="KW-1133">Transmembrane helix</keyword>
<feature type="transmembrane region" description="Helical" evidence="6">
    <location>
        <begin position="167"/>
        <end position="189"/>
    </location>
</feature>
<keyword evidence="3 6" id="KW-0812">Transmembrane</keyword>
<evidence type="ECO:0000259" key="7">
    <source>
        <dbReference type="PROSITE" id="PS50850"/>
    </source>
</evidence>
<evidence type="ECO:0000256" key="2">
    <source>
        <dbReference type="ARBA" id="ARBA00022448"/>
    </source>
</evidence>
<feature type="transmembrane region" description="Helical" evidence="6">
    <location>
        <begin position="48"/>
        <end position="73"/>
    </location>
</feature>
<feature type="transmembrane region" description="Helical" evidence="6">
    <location>
        <begin position="109"/>
        <end position="131"/>
    </location>
</feature>
<dbReference type="Gene3D" id="1.20.1250.20">
    <property type="entry name" value="MFS general substrate transporter like domains"/>
    <property type="match status" value="1"/>
</dbReference>
<evidence type="ECO:0000313" key="8">
    <source>
        <dbReference type="EMBL" id="OME94812.1"/>
    </source>
</evidence>
<dbReference type="EMBL" id="MRTF01000002">
    <property type="protein sequence ID" value="OME94812.1"/>
    <property type="molecule type" value="Genomic_DNA"/>
</dbReference>
<sequence>MNANEHAKGKLEISASPWIMLILAVACGLIVANLYYTQPLVESISSSIGLSSGAAGVIVTLTQIGYGIGLLFIVPLGDLLENRKLVVTLLILTAIVLIFAAAARNAALFLAASLFIGVGSVAAQILVPYAAHLSPEETRGRNVGNVMSGLLLGIMLARPVSSLVENYFGWHAIFMMSSAILFVLALVLIKVLPARKPQTTDHYSAIISSMLRLLKTTPILRRRALYHAFLFGMFSLFWTTVPLVLTSPLYHFSSAGVALFALAGVSGAAAAPLAGRFADNGLIRPATGISIVLVILSGLLPIVFAGGSLLSIVILVLAAILLDMGVSANLVLGQRAIFSLGAEVRSRLNGLYMAIFFAGGAIGSAAGGWAYAMGGWKAAMWLGVLFPALALLYFLTERRVERGSK</sequence>
<feature type="transmembrane region" description="Helical" evidence="6">
    <location>
        <begin position="351"/>
        <end position="372"/>
    </location>
</feature>
<proteinExistence type="predicted"/>
<dbReference type="InterPro" id="IPR011701">
    <property type="entry name" value="MFS"/>
</dbReference>
<evidence type="ECO:0000256" key="5">
    <source>
        <dbReference type="ARBA" id="ARBA00023136"/>
    </source>
</evidence>
<dbReference type="SUPFAM" id="SSF103473">
    <property type="entry name" value="MFS general substrate transporter"/>
    <property type="match status" value="1"/>
</dbReference>
<feature type="transmembrane region" description="Helical" evidence="6">
    <location>
        <begin position="85"/>
        <end position="103"/>
    </location>
</feature>
<comment type="caution">
    <text evidence="8">The sequence shown here is derived from an EMBL/GenBank/DDBJ whole genome shotgun (WGS) entry which is preliminary data.</text>
</comment>
<dbReference type="PANTHER" id="PTHR42910">
    <property type="entry name" value="TRANSPORTER SCO4007-RELATED"/>
    <property type="match status" value="1"/>
</dbReference>
<dbReference type="PANTHER" id="PTHR42910:SF1">
    <property type="entry name" value="MAJOR FACILITATOR SUPERFAMILY (MFS) PROFILE DOMAIN-CONTAINING PROTEIN"/>
    <property type="match status" value="1"/>
</dbReference>
<dbReference type="RefSeq" id="WP_076321633.1">
    <property type="nucleotide sequence ID" value="NZ_MRTF01000002.1"/>
</dbReference>
<dbReference type="AlphaFoldDB" id="A0A1R1B5J7"/>
<evidence type="ECO:0000256" key="3">
    <source>
        <dbReference type="ARBA" id="ARBA00022692"/>
    </source>
</evidence>
<feature type="transmembrane region" description="Helical" evidence="6">
    <location>
        <begin position="310"/>
        <end position="331"/>
    </location>
</feature>
<dbReference type="STRING" id="1401.BK123_06825"/>
<dbReference type="Proteomes" id="UP000187074">
    <property type="component" value="Unassembled WGS sequence"/>
</dbReference>
<feature type="transmembrane region" description="Helical" evidence="6">
    <location>
        <begin position="224"/>
        <end position="245"/>
    </location>
</feature>
<reference evidence="8 9" key="1">
    <citation type="submission" date="2016-11" db="EMBL/GenBank/DDBJ databases">
        <title>Paenibacillus species isolates.</title>
        <authorList>
            <person name="Beno S.M."/>
        </authorList>
    </citation>
    <scope>NUCLEOTIDE SEQUENCE [LARGE SCALE GENOMIC DNA]</scope>
    <source>
        <strain evidence="8 9">FSL F4-0100</strain>
    </source>
</reference>
<evidence type="ECO:0000256" key="6">
    <source>
        <dbReference type="SAM" id="Phobius"/>
    </source>
</evidence>
<dbReference type="GO" id="GO:0005886">
    <property type="term" value="C:plasma membrane"/>
    <property type="evidence" value="ECO:0007669"/>
    <property type="project" value="UniProtKB-SubCell"/>
</dbReference>
<dbReference type="Pfam" id="PF07690">
    <property type="entry name" value="MFS_1"/>
    <property type="match status" value="1"/>
</dbReference>
<keyword evidence="5 6" id="KW-0472">Membrane</keyword>
<dbReference type="OrthoDB" id="9815356at2"/>
<comment type="subcellular location">
    <subcellularLocation>
        <location evidence="1">Cell membrane</location>
        <topology evidence="1">Multi-pass membrane protein</topology>
    </subcellularLocation>
</comment>
<feature type="transmembrane region" description="Helical" evidence="6">
    <location>
        <begin position="378"/>
        <end position="396"/>
    </location>
</feature>
<keyword evidence="2" id="KW-0813">Transport</keyword>
<gene>
    <name evidence="8" type="ORF">BK123_06825</name>
</gene>
<protein>
    <submittedName>
        <fullName evidence="8">MFS transporter</fullName>
    </submittedName>
</protein>
<name>A0A1R1B5J7_PAELA</name>
<evidence type="ECO:0000313" key="9">
    <source>
        <dbReference type="Proteomes" id="UP000187074"/>
    </source>
</evidence>
<dbReference type="CDD" id="cd17324">
    <property type="entry name" value="MFS_NepI_like"/>
    <property type="match status" value="1"/>
</dbReference>
<feature type="transmembrane region" description="Helical" evidence="6">
    <location>
        <begin position="143"/>
        <end position="161"/>
    </location>
</feature>
<evidence type="ECO:0000256" key="1">
    <source>
        <dbReference type="ARBA" id="ARBA00004651"/>
    </source>
</evidence>
<feature type="transmembrane region" description="Helical" evidence="6">
    <location>
        <begin position="18"/>
        <end position="36"/>
    </location>
</feature>
<feature type="transmembrane region" description="Helical" evidence="6">
    <location>
        <begin position="251"/>
        <end position="274"/>
    </location>
</feature>
<feature type="transmembrane region" description="Helical" evidence="6">
    <location>
        <begin position="286"/>
        <end position="304"/>
    </location>
</feature>
<evidence type="ECO:0000256" key="4">
    <source>
        <dbReference type="ARBA" id="ARBA00022989"/>
    </source>
</evidence>
<dbReference type="GO" id="GO:0022857">
    <property type="term" value="F:transmembrane transporter activity"/>
    <property type="evidence" value="ECO:0007669"/>
    <property type="project" value="InterPro"/>
</dbReference>
<feature type="domain" description="Major facilitator superfamily (MFS) profile" evidence="7">
    <location>
        <begin position="19"/>
        <end position="401"/>
    </location>
</feature>
<accession>A0A1R1B5J7</accession>
<dbReference type="InterPro" id="IPR036259">
    <property type="entry name" value="MFS_trans_sf"/>
</dbReference>
<organism evidence="8 9">
    <name type="scientific">Paenibacillus lautus</name>
    <name type="common">Bacillus lautus</name>
    <dbReference type="NCBI Taxonomy" id="1401"/>
    <lineage>
        <taxon>Bacteria</taxon>
        <taxon>Bacillati</taxon>
        <taxon>Bacillota</taxon>
        <taxon>Bacilli</taxon>
        <taxon>Bacillales</taxon>
        <taxon>Paenibacillaceae</taxon>
        <taxon>Paenibacillus</taxon>
    </lineage>
</organism>
<dbReference type="PROSITE" id="PS50850">
    <property type="entry name" value="MFS"/>
    <property type="match status" value="1"/>
</dbReference>
<dbReference type="InterPro" id="IPR020846">
    <property type="entry name" value="MFS_dom"/>
</dbReference>